<dbReference type="EMBL" id="CAJFDI010000002">
    <property type="protein sequence ID" value="CAD5214695.1"/>
    <property type="molecule type" value="Genomic_DNA"/>
</dbReference>
<feature type="transmembrane region" description="Helical" evidence="1">
    <location>
        <begin position="74"/>
        <end position="95"/>
    </location>
</feature>
<reference evidence="2" key="2">
    <citation type="submission" date="2020-09" db="EMBL/GenBank/DDBJ databases">
        <authorList>
            <person name="Kikuchi T."/>
        </authorList>
    </citation>
    <scope>NUCLEOTIDE SEQUENCE</scope>
    <source>
        <strain evidence="2">Ka4C1</strain>
    </source>
</reference>
<feature type="transmembrane region" description="Helical" evidence="1">
    <location>
        <begin position="115"/>
        <end position="134"/>
    </location>
</feature>
<feature type="transmembrane region" description="Helical" evidence="1">
    <location>
        <begin position="385"/>
        <end position="408"/>
    </location>
</feature>
<gene>
    <name evidence="2" type="ORF">BXYJ_LOCUS3658</name>
</gene>
<proteinExistence type="predicted"/>
<evidence type="ECO:0000313" key="5">
    <source>
        <dbReference type="WBParaSite" id="BXY_0503800.1"/>
    </source>
</evidence>
<evidence type="ECO:0000313" key="3">
    <source>
        <dbReference type="Proteomes" id="UP000095284"/>
    </source>
</evidence>
<evidence type="ECO:0000313" key="2">
    <source>
        <dbReference type="EMBL" id="CAD5214695.1"/>
    </source>
</evidence>
<evidence type="ECO:0000256" key="1">
    <source>
        <dbReference type="SAM" id="Phobius"/>
    </source>
</evidence>
<feature type="transmembrane region" description="Helical" evidence="1">
    <location>
        <begin position="223"/>
        <end position="241"/>
    </location>
</feature>
<keyword evidence="4" id="KW-1185">Reference proteome</keyword>
<dbReference type="WBParaSite" id="BXY_0503800.1">
    <property type="protein sequence ID" value="BXY_0503800.1"/>
    <property type="gene ID" value="BXY_0503800"/>
</dbReference>
<feature type="transmembrane region" description="Helical" evidence="1">
    <location>
        <begin position="26"/>
        <end position="47"/>
    </location>
</feature>
<feature type="transmembrane region" description="Helical" evidence="1">
    <location>
        <begin position="253"/>
        <end position="276"/>
    </location>
</feature>
<dbReference type="PANTHER" id="PTHR22943:SF248">
    <property type="entry name" value="SEVEN TM RECEPTOR"/>
    <property type="match status" value="1"/>
</dbReference>
<name>A0A1I7RWC5_BURXY</name>
<dbReference type="AlphaFoldDB" id="A0A1I7RWC5"/>
<dbReference type="OrthoDB" id="10525361at2759"/>
<dbReference type="Proteomes" id="UP000582659">
    <property type="component" value="Unassembled WGS sequence"/>
</dbReference>
<dbReference type="PANTHER" id="PTHR22943">
    <property type="entry name" value="7-TRANSMEMBRANE DOMAIN RECEPTOR C.ELEGANS"/>
    <property type="match status" value="1"/>
</dbReference>
<reference evidence="5" key="1">
    <citation type="submission" date="2016-11" db="UniProtKB">
        <authorList>
            <consortium name="WormBaseParasite"/>
        </authorList>
    </citation>
    <scope>IDENTIFICATION</scope>
</reference>
<keyword evidence="1" id="KW-0812">Transmembrane</keyword>
<sequence length="558" mass="64558">MTISCACCILVIFLSYRVYKGTKREYTWILGFNTVIDLGYSIVFGFVTPNSLFTSSYLYISTENPFLQQASPPTIDICIMLVVFFLLYTPAVNAIHFWYRYDIMCNRSIWKRKRYAMTCIGFGIYTGLHCWWFYHCSTRKSSETVMDIITNTRFKSDVQAHIGVDKNQAGYTFSQIHCQVMLFLEYGMICYFGRRIISKMNEISGRTTYHAQRYVVKVMVLQAVYPLLLYFIPLFALMFFIRAGESFDLIGYVCAMSVQLFTLLSALSVLVLIPTYLSSIRLIFKIYCASTAIISLAASILVVFISCVMYKKEKREYTWILGFNTFIDCGMSLSFGVVMPVSKKTVVFEESSQKFVQEDVPTVSLFTDINFYIMSENSFLGDIPIVLFNILVILFIFFLLFVPFINAIHFWYRHDMLCTGNTWNRRRYGLTCLGFAVYTGLHCILFYICGTEETTATVVDIVLNTVVSSDVKRHLVIKKACVHKSCFNFGFPFQDQLLFSITQMHCLFMFSMAYGAMLYFGRRIISKMRENTGITTHAAQKYVVNVMILQWDRKFQID</sequence>
<evidence type="ECO:0000313" key="4">
    <source>
        <dbReference type="Proteomes" id="UP000659654"/>
    </source>
</evidence>
<dbReference type="Proteomes" id="UP000659654">
    <property type="component" value="Unassembled WGS sequence"/>
</dbReference>
<keyword evidence="1" id="KW-1133">Transmembrane helix</keyword>
<feature type="transmembrane region" description="Helical" evidence="1">
    <location>
        <begin position="282"/>
        <end position="305"/>
    </location>
</feature>
<dbReference type="EMBL" id="CAJFCV020000002">
    <property type="protein sequence ID" value="CAG9095458.1"/>
    <property type="molecule type" value="Genomic_DNA"/>
</dbReference>
<accession>A0A1I7RWC5</accession>
<dbReference type="InterPro" id="IPR019428">
    <property type="entry name" value="7TM_GPCR_serpentine_rcpt_Str"/>
</dbReference>
<feature type="transmembrane region" description="Helical" evidence="1">
    <location>
        <begin position="497"/>
        <end position="520"/>
    </location>
</feature>
<protein>
    <submittedName>
        <fullName evidence="2">(pine wood nematode) hypothetical protein</fullName>
    </submittedName>
</protein>
<keyword evidence="1" id="KW-0472">Membrane</keyword>
<dbReference type="Proteomes" id="UP000095284">
    <property type="component" value="Unplaced"/>
</dbReference>
<dbReference type="Pfam" id="PF10326">
    <property type="entry name" value="7TM_GPCR_Str"/>
    <property type="match status" value="1"/>
</dbReference>
<organism evidence="3 5">
    <name type="scientific">Bursaphelenchus xylophilus</name>
    <name type="common">Pinewood nematode worm</name>
    <name type="synonym">Aphelenchoides xylophilus</name>
    <dbReference type="NCBI Taxonomy" id="6326"/>
    <lineage>
        <taxon>Eukaryota</taxon>
        <taxon>Metazoa</taxon>
        <taxon>Ecdysozoa</taxon>
        <taxon>Nematoda</taxon>
        <taxon>Chromadorea</taxon>
        <taxon>Rhabditida</taxon>
        <taxon>Tylenchina</taxon>
        <taxon>Tylenchomorpha</taxon>
        <taxon>Aphelenchoidea</taxon>
        <taxon>Aphelenchoididae</taxon>
        <taxon>Bursaphelenchus</taxon>
    </lineage>
</organism>
<feature type="transmembrane region" description="Helical" evidence="1">
    <location>
        <begin position="317"/>
        <end position="339"/>
    </location>
</feature>
<feature type="transmembrane region" description="Helical" evidence="1">
    <location>
        <begin position="428"/>
        <end position="448"/>
    </location>
</feature>